<dbReference type="EMBL" id="JAIVGD010000015">
    <property type="protein sequence ID" value="KAH0757547.1"/>
    <property type="molecule type" value="Genomic_DNA"/>
</dbReference>
<evidence type="ECO:0000313" key="1">
    <source>
        <dbReference type="EMBL" id="KAH0757547.1"/>
    </source>
</evidence>
<keyword evidence="2" id="KW-1185">Reference proteome</keyword>
<comment type="caution">
    <text evidence="1">The sequence shown here is derived from an EMBL/GenBank/DDBJ whole genome shotgun (WGS) entry which is preliminary data.</text>
</comment>
<protein>
    <submittedName>
        <fullName evidence="1">Uncharacterized protein</fullName>
    </submittedName>
</protein>
<proteinExistence type="predicted"/>
<evidence type="ECO:0000313" key="2">
    <source>
        <dbReference type="Proteomes" id="UP000826656"/>
    </source>
</evidence>
<gene>
    <name evidence="1" type="ORF">KY290_021040</name>
</gene>
<accession>A0ABQ7V0D8</accession>
<name>A0ABQ7V0D8_SOLTU</name>
<organism evidence="1 2">
    <name type="scientific">Solanum tuberosum</name>
    <name type="common">Potato</name>
    <dbReference type="NCBI Taxonomy" id="4113"/>
    <lineage>
        <taxon>Eukaryota</taxon>
        <taxon>Viridiplantae</taxon>
        <taxon>Streptophyta</taxon>
        <taxon>Embryophyta</taxon>
        <taxon>Tracheophyta</taxon>
        <taxon>Spermatophyta</taxon>
        <taxon>Magnoliopsida</taxon>
        <taxon>eudicotyledons</taxon>
        <taxon>Gunneridae</taxon>
        <taxon>Pentapetalae</taxon>
        <taxon>asterids</taxon>
        <taxon>lamiids</taxon>
        <taxon>Solanales</taxon>
        <taxon>Solanaceae</taxon>
        <taxon>Solanoideae</taxon>
        <taxon>Solaneae</taxon>
        <taxon>Solanum</taxon>
    </lineage>
</organism>
<dbReference type="Proteomes" id="UP000826656">
    <property type="component" value="Unassembled WGS sequence"/>
</dbReference>
<reference evidence="1 2" key="1">
    <citation type="journal article" date="2021" name="bioRxiv">
        <title>Chromosome-scale and haplotype-resolved genome assembly of a tetraploid potato cultivar.</title>
        <authorList>
            <person name="Sun H."/>
            <person name="Jiao W.-B."/>
            <person name="Krause K."/>
            <person name="Campoy J.A."/>
            <person name="Goel M."/>
            <person name="Folz-Donahue K."/>
            <person name="Kukat C."/>
            <person name="Huettel B."/>
            <person name="Schneeberger K."/>
        </authorList>
    </citation>
    <scope>NUCLEOTIDE SEQUENCE [LARGE SCALE GENOMIC DNA]</scope>
    <source>
        <strain evidence="1">SolTubOtavaFocal</strain>
        <tissue evidence="1">Leaves</tissue>
    </source>
</reference>
<sequence>MGRLIFEQGRMRCRGGDTWIDSRISSYNFQEEREMQAEHENKIDFTVGLRSASGFVGPSWSKWNFWKKKTRNGSGIVAGIWAVDRYVWMA</sequence>